<dbReference type="GO" id="GO:0051017">
    <property type="term" value="P:actin filament bundle assembly"/>
    <property type="evidence" value="ECO:0007669"/>
    <property type="project" value="TreeGrafter"/>
</dbReference>
<dbReference type="GO" id="GO:0065003">
    <property type="term" value="P:protein-containing complex assembly"/>
    <property type="evidence" value="ECO:0007669"/>
    <property type="project" value="UniProtKB-ARBA"/>
</dbReference>
<reference evidence="22" key="1">
    <citation type="submission" date="2025-08" db="UniProtKB">
        <authorList>
            <consortium name="Ensembl"/>
        </authorList>
    </citation>
    <scope>IDENTIFICATION</scope>
</reference>
<feature type="region of interest" description="Disordered" evidence="20">
    <location>
        <begin position="83"/>
        <end position="103"/>
    </location>
</feature>
<feature type="coiled-coil region" evidence="19">
    <location>
        <begin position="121"/>
        <end position="148"/>
    </location>
</feature>
<evidence type="ECO:0000256" key="5">
    <source>
        <dbReference type="ARBA" id="ARBA00004556"/>
    </source>
</evidence>
<keyword evidence="15" id="KW-0966">Cell projection</keyword>
<keyword evidence="8" id="KW-0963">Cytoplasm</keyword>
<dbReference type="Ensembl" id="ENSOSUT00000003371.1">
    <property type="protein sequence ID" value="ENSOSUP00000003275.1"/>
    <property type="gene ID" value="ENSOSUG00000002308.1"/>
</dbReference>
<evidence type="ECO:0000256" key="13">
    <source>
        <dbReference type="ARBA" id="ARBA00023203"/>
    </source>
</evidence>
<reference evidence="22" key="2">
    <citation type="submission" date="2025-09" db="UniProtKB">
        <authorList>
            <consortium name="Ensembl"/>
        </authorList>
    </citation>
    <scope>IDENTIFICATION</scope>
</reference>
<keyword evidence="11" id="KW-0472">Membrane</keyword>
<keyword evidence="7" id="KW-1003">Cell membrane</keyword>
<evidence type="ECO:0000256" key="11">
    <source>
        <dbReference type="ARBA" id="ARBA00023136"/>
    </source>
</evidence>
<evidence type="ECO:0000256" key="12">
    <source>
        <dbReference type="ARBA" id="ARBA00023157"/>
    </source>
</evidence>
<dbReference type="GO" id="GO:0005829">
    <property type="term" value="C:cytosol"/>
    <property type="evidence" value="ECO:0007669"/>
    <property type="project" value="UniProtKB-SubCell"/>
</dbReference>
<dbReference type="InterPro" id="IPR003128">
    <property type="entry name" value="Villin_headpiece"/>
</dbReference>
<evidence type="ECO:0000256" key="19">
    <source>
        <dbReference type="SAM" id="Coils"/>
    </source>
</evidence>
<evidence type="ECO:0000313" key="22">
    <source>
        <dbReference type="Ensembl" id="ENSOSUP00000003275.1"/>
    </source>
</evidence>
<evidence type="ECO:0000256" key="6">
    <source>
        <dbReference type="ARBA" id="ARBA00022467"/>
    </source>
</evidence>
<dbReference type="PANTHER" id="PTHR24213">
    <property type="entry name" value="ACTIN-BINDING LIM PROTEIN"/>
    <property type="match status" value="1"/>
</dbReference>
<dbReference type="GO" id="GO:0005886">
    <property type="term" value="C:plasma membrane"/>
    <property type="evidence" value="ECO:0007669"/>
    <property type="project" value="UniProtKB-SubCell"/>
</dbReference>
<dbReference type="GO" id="GO:0051693">
    <property type="term" value="P:actin filament capping"/>
    <property type="evidence" value="ECO:0007669"/>
    <property type="project" value="UniProtKB-KW"/>
</dbReference>
<keyword evidence="9" id="KW-0597">Phosphoprotein</keyword>
<evidence type="ECO:0000256" key="18">
    <source>
        <dbReference type="ARBA" id="ARBA00082638"/>
    </source>
</evidence>
<name>A0A8C8ABT3_9STRI</name>
<dbReference type="PROSITE" id="PS51089">
    <property type="entry name" value="HP"/>
    <property type="match status" value="1"/>
</dbReference>
<organism evidence="22 23">
    <name type="scientific">Otus sunia</name>
    <name type="common">Oriental scops-owl</name>
    <dbReference type="NCBI Taxonomy" id="257818"/>
    <lineage>
        <taxon>Eukaryota</taxon>
        <taxon>Metazoa</taxon>
        <taxon>Chordata</taxon>
        <taxon>Craniata</taxon>
        <taxon>Vertebrata</taxon>
        <taxon>Euteleostomi</taxon>
        <taxon>Archelosauria</taxon>
        <taxon>Archosauria</taxon>
        <taxon>Dinosauria</taxon>
        <taxon>Saurischia</taxon>
        <taxon>Theropoda</taxon>
        <taxon>Coelurosauria</taxon>
        <taxon>Aves</taxon>
        <taxon>Neognathae</taxon>
        <taxon>Neoaves</taxon>
        <taxon>Telluraves</taxon>
        <taxon>Strigiformes</taxon>
        <taxon>Strigidae</taxon>
        <taxon>Otus</taxon>
    </lineage>
</organism>
<dbReference type="GO" id="GO:0008360">
    <property type="term" value="P:regulation of cell shape"/>
    <property type="evidence" value="ECO:0007669"/>
    <property type="project" value="UniProtKB-ARBA"/>
</dbReference>
<sequence length="313" mass="35981">PPSPEVIREWLESRTPGSTSQPTSRQGGSSARSSVQHFHRPETDTTELNIYKKPPIYRQKDHHPGAHHGKHLIEDLIIESSKFPAAQPPDPNQPAKIETDYWPCPPSLAVMETEWRRRMASKRGEEEEEDLTEEMKNLRELQRQELSKITSNLGKLILKEEMEKSLPIRRKTRSLPDRTPFHTSLHMGSYKSSSLPASGRSTLTRLQSAEFSSAGSEKGSPGEHRLVWGNGQRGRMDRGNSLPSMLEQKIYPYEMLMVTNRGRVKLPPGVDRTRLERHLSPEDFLRVFEMPPEEFSKLALWKRNELKKKAFLF</sequence>
<evidence type="ECO:0000256" key="16">
    <source>
        <dbReference type="ARBA" id="ARBA00071343"/>
    </source>
</evidence>
<evidence type="ECO:0000256" key="17">
    <source>
        <dbReference type="ARBA" id="ARBA00079030"/>
    </source>
</evidence>
<accession>A0A8C8ABT3</accession>
<evidence type="ECO:0000256" key="7">
    <source>
        <dbReference type="ARBA" id="ARBA00022475"/>
    </source>
</evidence>
<dbReference type="GO" id="GO:0042995">
    <property type="term" value="C:cell projection"/>
    <property type="evidence" value="ECO:0007669"/>
    <property type="project" value="UniProtKB-SubCell"/>
</dbReference>
<evidence type="ECO:0000256" key="20">
    <source>
        <dbReference type="SAM" id="MobiDB-lite"/>
    </source>
</evidence>
<evidence type="ECO:0000256" key="1">
    <source>
        <dbReference type="ARBA" id="ARBA00004236"/>
    </source>
</evidence>
<feature type="domain" description="HP" evidence="21">
    <location>
        <begin position="245"/>
        <end position="313"/>
    </location>
</feature>
<dbReference type="Pfam" id="PF02209">
    <property type="entry name" value="VHP"/>
    <property type="match status" value="1"/>
</dbReference>
<dbReference type="SMART" id="SM00153">
    <property type="entry name" value="VHP"/>
    <property type="match status" value="1"/>
</dbReference>
<evidence type="ECO:0000313" key="23">
    <source>
        <dbReference type="Proteomes" id="UP000694552"/>
    </source>
</evidence>
<dbReference type="InterPro" id="IPR036886">
    <property type="entry name" value="Villin_headpiece_dom_sf"/>
</dbReference>
<dbReference type="FunFam" id="1.10.950.10:FF:000002">
    <property type="entry name" value="Dematin isoform X2"/>
    <property type="match status" value="1"/>
</dbReference>
<evidence type="ECO:0000256" key="14">
    <source>
        <dbReference type="ARBA" id="ARBA00023212"/>
    </source>
</evidence>
<keyword evidence="6" id="KW-0117">Actin capping</keyword>
<dbReference type="Gene3D" id="1.10.950.10">
    <property type="entry name" value="Villin headpiece domain"/>
    <property type="match status" value="1"/>
</dbReference>
<dbReference type="InterPro" id="IPR051618">
    <property type="entry name" value="Actin-binding_LIM"/>
</dbReference>
<dbReference type="GO" id="GO:0030032">
    <property type="term" value="P:lamellipodium assembly"/>
    <property type="evidence" value="ECO:0007669"/>
    <property type="project" value="TreeGrafter"/>
</dbReference>
<evidence type="ECO:0000256" key="3">
    <source>
        <dbReference type="ARBA" id="ARBA00004316"/>
    </source>
</evidence>
<dbReference type="SUPFAM" id="SSF47050">
    <property type="entry name" value="VHP, Villin headpiece domain"/>
    <property type="match status" value="1"/>
</dbReference>
<evidence type="ECO:0000256" key="10">
    <source>
        <dbReference type="ARBA" id="ARBA00022737"/>
    </source>
</evidence>
<evidence type="ECO:0000256" key="15">
    <source>
        <dbReference type="ARBA" id="ARBA00023273"/>
    </source>
</evidence>
<dbReference type="PANTHER" id="PTHR24213:SF17">
    <property type="entry name" value="DEMATIN"/>
    <property type="match status" value="1"/>
</dbReference>
<dbReference type="GO" id="GO:0015629">
    <property type="term" value="C:actin cytoskeleton"/>
    <property type="evidence" value="ECO:0007669"/>
    <property type="project" value="TreeGrafter"/>
</dbReference>
<keyword evidence="10" id="KW-0677">Repeat</keyword>
<evidence type="ECO:0000256" key="9">
    <source>
        <dbReference type="ARBA" id="ARBA00022553"/>
    </source>
</evidence>
<proteinExistence type="predicted"/>
<dbReference type="GO" id="GO:0048471">
    <property type="term" value="C:perinuclear region of cytoplasm"/>
    <property type="evidence" value="ECO:0007669"/>
    <property type="project" value="UniProtKB-SubCell"/>
</dbReference>
<dbReference type="Proteomes" id="UP000694552">
    <property type="component" value="Unplaced"/>
</dbReference>
<feature type="compositionally biased region" description="Basic and acidic residues" evidence="20">
    <location>
        <begin position="1"/>
        <end position="12"/>
    </location>
</feature>
<feature type="region of interest" description="Disordered" evidence="20">
    <location>
        <begin position="1"/>
        <end position="67"/>
    </location>
</feature>
<dbReference type="AlphaFoldDB" id="A0A8C8ABT3"/>
<dbReference type="GO" id="GO:0051015">
    <property type="term" value="F:actin filament binding"/>
    <property type="evidence" value="ECO:0007669"/>
    <property type="project" value="TreeGrafter"/>
</dbReference>
<comment type="subcellular location">
    <subcellularLocation>
        <location evidence="1">Cell membrane</location>
    </subcellularLocation>
    <subcellularLocation>
        <location evidence="3">Cell projection</location>
    </subcellularLocation>
    <subcellularLocation>
        <location evidence="2">Cytoplasm</location>
        <location evidence="2">Cytoskeleton</location>
    </subcellularLocation>
    <subcellularLocation>
        <location evidence="4">Cytoplasm</location>
        <location evidence="4">Cytosol</location>
    </subcellularLocation>
    <subcellularLocation>
        <location evidence="5">Cytoplasm</location>
        <location evidence="5">Perinuclear region</location>
    </subcellularLocation>
</comment>
<keyword evidence="12" id="KW-1015">Disulfide bond</keyword>
<feature type="compositionally biased region" description="Polar residues" evidence="20">
    <location>
        <begin position="190"/>
        <end position="215"/>
    </location>
</feature>
<evidence type="ECO:0000256" key="8">
    <source>
        <dbReference type="ARBA" id="ARBA00022490"/>
    </source>
</evidence>
<keyword evidence="14" id="KW-0206">Cytoskeleton</keyword>
<evidence type="ECO:0000259" key="21">
    <source>
        <dbReference type="PROSITE" id="PS51089"/>
    </source>
</evidence>
<evidence type="ECO:0000256" key="2">
    <source>
        <dbReference type="ARBA" id="ARBA00004245"/>
    </source>
</evidence>
<feature type="region of interest" description="Disordered" evidence="20">
    <location>
        <begin position="172"/>
        <end position="241"/>
    </location>
</feature>
<keyword evidence="23" id="KW-1185">Reference proteome</keyword>
<keyword evidence="19" id="KW-0175">Coiled coil</keyword>
<dbReference type="Pfam" id="PF16182">
    <property type="entry name" value="AbLIM_anchor"/>
    <property type="match status" value="1"/>
</dbReference>
<keyword evidence="13" id="KW-0009">Actin-binding</keyword>
<dbReference type="InterPro" id="IPR032402">
    <property type="entry name" value="AbLIM_anchor"/>
</dbReference>
<protein>
    <recommendedName>
        <fullName evidence="16">Dematin</fullName>
    </recommendedName>
    <alternativeName>
        <fullName evidence="18">Dematin actin-binding protein</fullName>
    </alternativeName>
    <alternativeName>
        <fullName evidence="17">Erythrocyte membrane protein band 4.9</fullName>
    </alternativeName>
</protein>
<feature type="compositionally biased region" description="Polar residues" evidence="20">
    <location>
        <begin position="15"/>
        <end position="36"/>
    </location>
</feature>
<evidence type="ECO:0000256" key="4">
    <source>
        <dbReference type="ARBA" id="ARBA00004514"/>
    </source>
</evidence>